<name>D3PZ34_STANL</name>
<dbReference type="STRING" id="446470.Snas_5833"/>
<sequence>MCHYGTMDLTTYVESAQRQLAVLADPEGDNQAVAERMASALAPTIRLMLLEALSEATEDITLELAPGSVEVRLRGGEPSFAVTSPLAAEPAAPDTEPMEPDGANVVPSDIDDGPMTRINLRLSEQFKGRVEEAAEAEGRSVNAWLVRAAAIVLESRGRGSAARNVTTVGKQRYTGWVR</sequence>
<dbReference type="GO" id="GO:0006355">
    <property type="term" value="P:regulation of DNA-templated transcription"/>
    <property type="evidence" value="ECO:0007669"/>
    <property type="project" value="InterPro"/>
</dbReference>
<evidence type="ECO:0000313" key="1">
    <source>
        <dbReference type="EMBL" id="ADD45463.1"/>
    </source>
</evidence>
<dbReference type="OrthoDB" id="5193907at2"/>
<dbReference type="Proteomes" id="UP000000844">
    <property type="component" value="Chromosome"/>
</dbReference>
<dbReference type="InterPro" id="IPR010985">
    <property type="entry name" value="Ribbon_hlx_hlx"/>
</dbReference>
<dbReference type="SUPFAM" id="SSF47598">
    <property type="entry name" value="Ribbon-helix-helix"/>
    <property type="match status" value="1"/>
</dbReference>
<protein>
    <recommendedName>
        <fullName evidence="3">Arc-like DNA binding domain-containing protein</fullName>
    </recommendedName>
</protein>
<organism evidence="1 2">
    <name type="scientific">Stackebrandtia nassauensis (strain DSM 44728 / CIP 108903 / NRRL B-16338 / NBRC 102104 / LLR-40K-21)</name>
    <dbReference type="NCBI Taxonomy" id="446470"/>
    <lineage>
        <taxon>Bacteria</taxon>
        <taxon>Bacillati</taxon>
        <taxon>Actinomycetota</taxon>
        <taxon>Actinomycetes</taxon>
        <taxon>Glycomycetales</taxon>
        <taxon>Glycomycetaceae</taxon>
        <taxon>Stackebrandtia</taxon>
    </lineage>
</organism>
<dbReference type="KEGG" id="sna:Snas_5833"/>
<dbReference type="EMBL" id="CP001778">
    <property type="protein sequence ID" value="ADD45463.1"/>
    <property type="molecule type" value="Genomic_DNA"/>
</dbReference>
<accession>D3PZ34</accession>
<gene>
    <name evidence="1" type="ordered locus">Snas_5833</name>
</gene>
<dbReference type="HOGENOM" id="CLU_105073_0_0_11"/>
<evidence type="ECO:0000313" key="2">
    <source>
        <dbReference type="Proteomes" id="UP000000844"/>
    </source>
</evidence>
<keyword evidence="2" id="KW-1185">Reference proteome</keyword>
<proteinExistence type="predicted"/>
<dbReference type="Gene3D" id="1.10.1220.10">
    <property type="entry name" value="Met repressor-like"/>
    <property type="match status" value="1"/>
</dbReference>
<dbReference type="eggNOG" id="COG4226">
    <property type="taxonomic scope" value="Bacteria"/>
</dbReference>
<dbReference type="AlphaFoldDB" id="D3PZ34"/>
<reference evidence="1 2" key="1">
    <citation type="journal article" date="2009" name="Stand. Genomic Sci.">
        <title>Complete genome sequence of Stackebrandtia nassauensis type strain (LLR-40K-21).</title>
        <authorList>
            <person name="Munk C."/>
            <person name="Lapidus A."/>
            <person name="Copeland A."/>
            <person name="Jando M."/>
            <person name="Mayilraj S."/>
            <person name="Glavina Del Rio T."/>
            <person name="Nolan M."/>
            <person name="Chen F."/>
            <person name="Lucas S."/>
            <person name="Tice H."/>
            <person name="Cheng J.F."/>
            <person name="Han C."/>
            <person name="Detter J.C."/>
            <person name="Bruce D."/>
            <person name="Goodwin L."/>
            <person name="Chain P."/>
            <person name="Pitluck S."/>
            <person name="Goker M."/>
            <person name="Ovchinikova G."/>
            <person name="Pati A."/>
            <person name="Ivanova N."/>
            <person name="Mavromatis K."/>
            <person name="Chen A."/>
            <person name="Palaniappan K."/>
            <person name="Land M."/>
            <person name="Hauser L."/>
            <person name="Chang Y.J."/>
            <person name="Jeffries C.D."/>
            <person name="Bristow J."/>
            <person name="Eisen J.A."/>
            <person name="Markowitz V."/>
            <person name="Hugenholtz P."/>
            <person name="Kyrpides N.C."/>
            <person name="Klenk H.P."/>
        </authorList>
    </citation>
    <scope>NUCLEOTIDE SEQUENCE [LARGE SCALE GENOMIC DNA]</scope>
    <source>
        <strain evidence="2">DSM 44728 / CIP 108903 / NRRL B-16338 / NBRC 102104 / LLR-40K-21</strain>
    </source>
</reference>
<evidence type="ECO:0008006" key="3">
    <source>
        <dbReference type="Google" id="ProtNLM"/>
    </source>
</evidence>
<dbReference type="InterPro" id="IPR013321">
    <property type="entry name" value="Arc_rbn_hlx_hlx"/>
</dbReference>